<evidence type="ECO:0000313" key="1">
    <source>
        <dbReference type="EMBL" id="MDG5483740.1"/>
    </source>
</evidence>
<keyword evidence="2" id="KW-1185">Reference proteome</keyword>
<sequence length="89" mass="8961">MEVNNDRGMPPTAPGMRVIVVLLVSICLSTALGLAMLIAALAPASVAAPSINQFAPCGIAAVSLQDHTAGADCPLAISSSTCCIRWPVG</sequence>
<evidence type="ECO:0000313" key="2">
    <source>
        <dbReference type="Proteomes" id="UP001154266"/>
    </source>
</evidence>
<dbReference type="RefSeq" id="WP_278221384.1">
    <property type="nucleotide sequence ID" value="NZ_JAKZMO010000009.1"/>
</dbReference>
<name>A0ABT6GR25_MYCGU</name>
<protein>
    <submittedName>
        <fullName evidence="1">Uncharacterized protein</fullName>
    </submittedName>
</protein>
<dbReference type="Proteomes" id="UP001154266">
    <property type="component" value="Unassembled WGS sequence"/>
</dbReference>
<organism evidence="1 2">
    <name type="scientific">Mycolicibacterium gadium</name>
    <name type="common">Mycobacterium gadium</name>
    <dbReference type="NCBI Taxonomy" id="1794"/>
    <lineage>
        <taxon>Bacteria</taxon>
        <taxon>Bacillati</taxon>
        <taxon>Actinomycetota</taxon>
        <taxon>Actinomycetes</taxon>
        <taxon>Mycobacteriales</taxon>
        <taxon>Mycobacteriaceae</taxon>
        <taxon>Mycolicibacterium</taxon>
    </lineage>
</organism>
<reference evidence="1" key="1">
    <citation type="journal article" date="2023" name="Environ. Microbiol.">
        <title>The 2-methylpropene degradation pathway in Mycobacteriaceae family strains.</title>
        <authorList>
            <person name="Helbich S."/>
            <person name="Barrantes I."/>
            <person name="Dos Anjos Borges L.G."/>
            <person name="Pieper D.H."/>
            <person name="Vainshtein Y."/>
            <person name="Sohn K."/>
            <person name="Engesser K.H."/>
        </authorList>
    </citation>
    <scope>NUCLEOTIDE SEQUENCE</scope>
    <source>
        <strain evidence="1">IBE100</strain>
    </source>
</reference>
<accession>A0ABT6GR25</accession>
<gene>
    <name evidence="1" type="ORF">MNO81_13155</name>
</gene>
<comment type="caution">
    <text evidence="1">The sequence shown here is derived from an EMBL/GenBank/DDBJ whole genome shotgun (WGS) entry which is preliminary data.</text>
</comment>
<proteinExistence type="predicted"/>
<dbReference type="EMBL" id="JAKZMO010000009">
    <property type="protein sequence ID" value="MDG5483740.1"/>
    <property type="molecule type" value="Genomic_DNA"/>
</dbReference>